<dbReference type="CDD" id="cd19540">
    <property type="entry name" value="LCL_NRPS-like"/>
    <property type="match status" value="1"/>
</dbReference>
<dbReference type="InterPro" id="IPR020845">
    <property type="entry name" value="AMP-binding_CS"/>
</dbReference>
<dbReference type="EMBL" id="BMNC01000001">
    <property type="protein sequence ID" value="GGM76665.1"/>
    <property type="molecule type" value="Genomic_DNA"/>
</dbReference>
<dbReference type="InterPro" id="IPR029058">
    <property type="entry name" value="AB_hydrolase_fold"/>
</dbReference>
<organism evidence="6 7">
    <name type="scientific">Lentzea pudingi</name>
    <dbReference type="NCBI Taxonomy" id="1789439"/>
    <lineage>
        <taxon>Bacteria</taxon>
        <taxon>Bacillati</taxon>
        <taxon>Actinomycetota</taxon>
        <taxon>Actinomycetes</taxon>
        <taxon>Pseudonocardiales</taxon>
        <taxon>Pseudonocardiaceae</taxon>
        <taxon>Lentzea</taxon>
    </lineage>
</organism>
<feature type="region of interest" description="Disordered" evidence="4">
    <location>
        <begin position="125"/>
        <end position="145"/>
    </location>
</feature>
<dbReference type="Pfam" id="PF00668">
    <property type="entry name" value="Condensation"/>
    <property type="match status" value="1"/>
</dbReference>
<evidence type="ECO:0000256" key="2">
    <source>
        <dbReference type="ARBA" id="ARBA00022450"/>
    </source>
</evidence>
<name>A0ABQ2HEM6_9PSEU</name>
<gene>
    <name evidence="6" type="ORF">GCM10011609_10740</name>
</gene>
<accession>A0ABQ2HEM6</accession>
<dbReference type="InterPro" id="IPR036736">
    <property type="entry name" value="ACP-like_sf"/>
</dbReference>
<dbReference type="Gene3D" id="3.30.300.30">
    <property type="match status" value="2"/>
</dbReference>
<dbReference type="Gene3D" id="3.30.559.10">
    <property type="entry name" value="Chloramphenicol acetyltransferase-like domain"/>
    <property type="match status" value="1"/>
</dbReference>
<dbReference type="CDD" id="cd17646">
    <property type="entry name" value="A_NRPS_AB3403-like"/>
    <property type="match status" value="1"/>
</dbReference>
<dbReference type="InterPro" id="IPR006162">
    <property type="entry name" value="Ppantetheine_attach_site"/>
</dbReference>
<dbReference type="Gene3D" id="3.40.50.1820">
    <property type="entry name" value="alpha/beta hydrolase"/>
    <property type="match status" value="1"/>
</dbReference>
<dbReference type="InterPro" id="IPR010071">
    <property type="entry name" value="AA_adenyl_dom"/>
</dbReference>
<keyword evidence="7" id="KW-1185">Reference proteome</keyword>
<evidence type="ECO:0000256" key="1">
    <source>
        <dbReference type="ARBA" id="ARBA00001957"/>
    </source>
</evidence>
<evidence type="ECO:0000313" key="7">
    <source>
        <dbReference type="Proteomes" id="UP000597656"/>
    </source>
</evidence>
<keyword evidence="2" id="KW-0596">Phosphopantetheine</keyword>
<dbReference type="RefSeq" id="WP_189153377.1">
    <property type="nucleotide sequence ID" value="NZ_BMNC01000001.1"/>
</dbReference>
<dbReference type="PANTHER" id="PTHR45527">
    <property type="entry name" value="NONRIBOSOMAL PEPTIDE SYNTHETASE"/>
    <property type="match status" value="1"/>
</dbReference>
<dbReference type="NCBIfam" id="TIGR01733">
    <property type="entry name" value="AA-adenyl-dom"/>
    <property type="match status" value="2"/>
</dbReference>
<dbReference type="InterPro" id="IPR020806">
    <property type="entry name" value="PKS_PP-bd"/>
</dbReference>
<dbReference type="PANTHER" id="PTHR45527:SF1">
    <property type="entry name" value="FATTY ACID SYNTHASE"/>
    <property type="match status" value="1"/>
</dbReference>
<dbReference type="InterPro" id="IPR045851">
    <property type="entry name" value="AMP-bd_C_sf"/>
</dbReference>
<evidence type="ECO:0000256" key="3">
    <source>
        <dbReference type="ARBA" id="ARBA00022553"/>
    </source>
</evidence>
<dbReference type="SUPFAM" id="SSF56801">
    <property type="entry name" value="Acetyl-CoA synthetase-like"/>
    <property type="match status" value="2"/>
</dbReference>
<protein>
    <recommendedName>
        <fullName evidence="5">Carrier domain-containing protein</fullName>
    </recommendedName>
</protein>
<dbReference type="InterPro" id="IPR000873">
    <property type="entry name" value="AMP-dep_synth/lig_dom"/>
</dbReference>
<dbReference type="InterPro" id="IPR042099">
    <property type="entry name" value="ANL_N_sf"/>
</dbReference>
<dbReference type="InterPro" id="IPR025110">
    <property type="entry name" value="AMP-bd_C"/>
</dbReference>
<feature type="domain" description="Carrier" evidence="5">
    <location>
        <begin position="1493"/>
        <end position="1568"/>
    </location>
</feature>
<dbReference type="Proteomes" id="UP000597656">
    <property type="component" value="Unassembled WGS sequence"/>
</dbReference>
<dbReference type="PROSITE" id="PS50075">
    <property type="entry name" value="CARRIER"/>
    <property type="match status" value="2"/>
</dbReference>
<sequence length="1584" mass="168603">MLADLQNLPSAVDRAVRSAPNAPAVECDGVVLTYAELSARADVLATALRSRGVGAEDVVAVAVPRSAELVVALLAIVRAGAAYLPLDPDYPAERTAHMVEVARPALTLGLDEVAEWSLVGDAEVAGGSAGGSRPDATGGRPTPPLPDHPAYVMFTSGTTNKPKGVVITHRGILRRMADVQAHYRLAPGDRVLQKTPSGFDPSVIEVFLTLAAGATLVMARPGGHRDPAYLARTVRAERITMIRFVASMIPLFLDEYLRDGADGPLRLVASEGEGLPIAVADRFRESLDVVLYNEYGPTEVSVGVTCLPCRAVDGSGLMPIGQATPGAGIRVLDAELRPVPAGEVGELYLTGVQLARGYLGRPGETSVRFVADPFGAPGERMYRTGDLGRVRPDGDVDFAGRTDDQVKIRGFRIEPAEVAGVVAAHLRVGQAAVTVLTTPAGEKSLVAYAVPDGPAPTEAEVREHCASILPGYMVPSDVVFLDALPLTPNGKLDRRALPAPVRERVPAGGPPSTAAEETVCALFAEVLGIAPIGVDDDFFALGGHSLAAARLVGRLRVVAGIEVPAPAVFESSTPALLAEVMAKAGAARTGPVPVEHPARPALSAAQRRMWFVQQSERGPAYNVPCAIRLRGPLDVPALTQALADVVARHEPLRTIFPVFEDEPYQRVLDAPTLELSTVEDIARPFDLETEIPIRASLREDLLVLVVHHIAVDGWSITPLWRDLARAYAARLEGRAPDWDPLPVRYLDFTSWHRDLLASDGESLAYWTAELAGMPEEIALPADRSVRSAGVREAGAVDFEVDAHGALVALARESRTTLFMILRAALAGLCSRLGAGEDVPIGGIVAGREDESLAGLVGCFVNTVVLRTDVSGRPTFRELLARVREQDGAAHLHSELPFDRLVEELQPARSQGLHPLVQTLLVLQPPATAPEFPGLSCVDVPMETPAAKADLVFDFSEGDGLRGTLKYATDLFDAETARALAARMVRFLEAVAEAPDTPVADVDLLLPGEGVVRSEAKRPGDTLHGLIERVAAAAPHATALIHETSTVDYRELDLRANHLAHQLVAEGVRRGDVVGVRLERGIPLVVAILAVLKAGAAYTVLDVAFPAARLEAVIALAGVRAVITTVPDGTADSPPGIPVTPADSACVMFTSGSTGRPKGVLTSHGALAGTLTGQDYVEFGADEVWLQCSPVSWDAFALELFGALLSGATCVLQPGQSPEPERIAELIAKHSITTVHVSASLLNYMLDEHPDAFTGVRQLMTGGEAASPAHVRTASQRHPDLRLVNGYSPVENTIFTLCHRIAVEDTGRRSIPVGKVLAGKQVHVLDRWLRPVPPGTPGELYMAGDGLAHGYLGQSAATSERFVASPFGGRMYRTGDLARQDAHGTVEFLGRADDQVKIRGFRVEPGEVRAVLAGHPDVRQVEVVVREDKPGDKRLVAYVVGGAQRLREHARARLPEHLVPSAFVVLDALPRTDTGKLDRRALPAPGAVVVEGRAPRTANERALCSLFAEVLGVPSVSIDDDFFRLGGHSLLVMRLLGRIRRELHAELSVATVFDGPTVADLADRLVLAKKARPALRARARQKETL</sequence>
<dbReference type="PROSITE" id="PS00455">
    <property type="entry name" value="AMP_BINDING"/>
    <property type="match status" value="1"/>
</dbReference>
<dbReference type="Pfam" id="PF00501">
    <property type="entry name" value="AMP-binding"/>
    <property type="match status" value="2"/>
</dbReference>
<comment type="caution">
    <text evidence="6">The sequence shown here is derived from an EMBL/GenBank/DDBJ whole genome shotgun (WGS) entry which is preliminary data.</text>
</comment>
<comment type="cofactor">
    <cofactor evidence="1">
        <name>pantetheine 4'-phosphate</name>
        <dbReference type="ChEBI" id="CHEBI:47942"/>
    </cofactor>
</comment>
<evidence type="ECO:0000313" key="6">
    <source>
        <dbReference type="EMBL" id="GGM76665.1"/>
    </source>
</evidence>
<dbReference type="Pfam" id="PF00550">
    <property type="entry name" value="PP-binding"/>
    <property type="match status" value="2"/>
</dbReference>
<dbReference type="InterPro" id="IPR009081">
    <property type="entry name" value="PP-bd_ACP"/>
</dbReference>
<dbReference type="InterPro" id="IPR001242">
    <property type="entry name" value="Condensation_dom"/>
</dbReference>
<dbReference type="Gene3D" id="3.30.559.30">
    <property type="entry name" value="Nonribosomal peptide synthetase, condensation domain"/>
    <property type="match status" value="1"/>
</dbReference>
<dbReference type="InterPro" id="IPR023213">
    <property type="entry name" value="CAT-like_dom_sf"/>
</dbReference>
<evidence type="ECO:0000259" key="5">
    <source>
        <dbReference type="PROSITE" id="PS50075"/>
    </source>
</evidence>
<dbReference type="PROSITE" id="PS00012">
    <property type="entry name" value="PHOSPHOPANTETHEINE"/>
    <property type="match status" value="2"/>
</dbReference>
<evidence type="ECO:0000256" key="4">
    <source>
        <dbReference type="SAM" id="MobiDB-lite"/>
    </source>
</evidence>
<dbReference type="SMART" id="SM00823">
    <property type="entry name" value="PKS_PP"/>
    <property type="match status" value="2"/>
</dbReference>
<dbReference type="SUPFAM" id="SSF47336">
    <property type="entry name" value="ACP-like"/>
    <property type="match status" value="2"/>
</dbReference>
<dbReference type="Gene3D" id="3.40.50.12780">
    <property type="entry name" value="N-terminal domain of ligase-like"/>
    <property type="match status" value="2"/>
</dbReference>
<dbReference type="Gene3D" id="1.10.1200.10">
    <property type="entry name" value="ACP-like"/>
    <property type="match status" value="1"/>
</dbReference>
<proteinExistence type="predicted"/>
<reference evidence="7" key="1">
    <citation type="journal article" date="2019" name="Int. J. Syst. Evol. Microbiol.">
        <title>The Global Catalogue of Microorganisms (GCM) 10K type strain sequencing project: providing services to taxonomists for standard genome sequencing and annotation.</title>
        <authorList>
            <consortium name="The Broad Institute Genomics Platform"/>
            <consortium name="The Broad Institute Genome Sequencing Center for Infectious Disease"/>
            <person name="Wu L."/>
            <person name="Ma J."/>
        </authorList>
    </citation>
    <scope>NUCLEOTIDE SEQUENCE [LARGE SCALE GENOMIC DNA]</scope>
    <source>
        <strain evidence="7">CGMCC 4.7319</strain>
    </source>
</reference>
<keyword evidence="3" id="KW-0597">Phosphoprotein</keyword>
<feature type="domain" description="Carrier" evidence="5">
    <location>
        <begin position="510"/>
        <end position="585"/>
    </location>
</feature>
<dbReference type="CDD" id="cd12117">
    <property type="entry name" value="A_NRPS_Srf_like"/>
    <property type="match status" value="1"/>
</dbReference>
<dbReference type="Pfam" id="PF13193">
    <property type="entry name" value="AMP-binding_C"/>
    <property type="match status" value="2"/>
</dbReference>
<dbReference type="SUPFAM" id="SSF52777">
    <property type="entry name" value="CoA-dependent acyltransferases"/>
    <property type="match status" value="2"/>
</dbReference>